<comment type="caution">
    <text evidence="1">The sequence shown here is derived from an EMBL/GenBank/DDBJ whole genome shotgun (WGS) entry which is preliminary data.</text>
</comment>
<dbReference type="EMBL" id="LAZR01025096">
    <property type="protein sequence ID" value="KKL73006.1"/>
    <property type="molecule type" value="Genomic_DNA"/>
</dbReference>
<gene>
    <name evidence="1" type="ORF">LCGC14_2079230</name>
</gene>
<protein>
    <submittedName>
        <fullName evidence="1">Uncharacterized protein</fullName>
    </submittedName>
</protein>
<organism evidence="1">
    <name type="scientific">marine sediment metagenome</name>
    <dbReference type="NCBI Taxonomy" id="412755"/>
    <lineage>
        <taxon>unclassified sequences</taxon>
        <taxon>metagenomes</taxon>
        <taxon>ecological metagenomes</taxon>
    </lineage>
</organism>
<evidence type="ECO:0000313" key="1">
    <source>
        <dbReference type="EMBL" id="KKL73006.1"/>
    </source>
</evidence>
<dbReference type="AlphaFoldDB" id="A0A0F9F3E9"/>
<accession>A0A0F9F3E9</accession>
<name>A0A0F9F3E9_9ZZZZ</name>
<sequence length="555" mass="62339">MAKKSYSSWPSIPRVDPWGGMDSMLRVLNDMESRRDKAKEAKTKQLMGFMVNQQKMQDARTEKNVSALETDWRQSKSPAQRGLLQAKAKNLADRNPRMRNRVSNITGGILDLNAEAAENYQRHNKVPPIDSAITWESDFLTKSRHEFTKRHHEDRARWIAGGKQGKLNLTKMIEYGTTEGEGGARTREFATFDDSGSINLYGSTNKNDMYIQTEAKKMDMETGEFLAAASGAGTVSKDMGIAQINGEQYKAVKETSIYGKNRGLSTTKFVGLPANIKERKKLKTMVMEIHEDNTPTEKLPKEYRGARQFLDKLQDYYKYQNSKDPNEIVAARAADAYMQQVSPNETAVLLRPGKEEKGSTEFWNWFPPTGIAQGLYTSAFGGRRDQTNDWVKGETEAIMYVPGSRIKLPDKTGTQWNFIYDKLTGRITDSSGRKIGMYHPSKSGEFLEFGMDTLPEVSSWLSSVDYASLKSGKTKASVPAGTLYSKGAEAAAAQGIEPVTTIGEYQIGQSGEDEFFIRRQGEGWRLPKNRAEIQAIRSSVFEQVSPFGSFKRRKQ</sequence>
<reference evidence="1" key="1">
    <citation type="journal article" date="2015" name="Nature">
        <title>Complex archaea that bridge the gap between prokaryotes and eukaryotes.</title>
        <authorList>
            <person name="Spang A."/>
            <person name="Saw J.H."/>
            <person name="Jorgensen S.L."/>
            <person name="Zaremba-Niedzwiedzka K."/>
            <person name="Martijn J."/>
            <person name="Lind A.E."/>
            <person name="van Eijk R."/>
            <person name="Schleper C."/>
            <person name="Guy L."/>
            <person name="Ettema T.J."/>
        </authorList>
    </citation>
    <scope>NUCLEOTIDE SEQUENCE</scope>
</reference>
<proteinExistence type="predicted"/>